<evidence type="ECO:0000256" key="5">
    <source>
        <dbReference type="ARBA" id="ARBA00023204"/>
    </source>
</evidence>
<dbReference type="Pfam" id="PF01330">
    <property type="entry name" value="RuvA_N"/>
    <property type="match status" value="1"/>
</dbReference>
<accession>A0A2H0QSK3</accession>
<dbReference type="Gene3D" id="1.10.150.20">
    <property type="entry name" value="5' to 3' exonuclease, C-terminal subdomain"/>
    <property type="match status" value="1"/>
</dbReference>
<dbReference type="Gene3D" id="1.10.8.10">
    <property type="entry name" value="DNA helicase RuvA subunit, C-terminal domain"/>
    <property type="match status" value="1"/>
</dbReference>
<dbReference type="SUPFAM" id="SSF46929">
    <property type="entry name" value="DNA helicase RuvA subunit, C-terminal domain"/>
    <property type="match status" value="1"/>
</dbReference>
<evidence type="ECO:0000256" key="4">
    <source>
        <dbReference type="ARBA" id="ARBA00023172"/>
    </source>
</evidence>
<dbReference type="GO" id="GO:0005737">
    <property type="term" value="C:cytoplasm"/>
    <property type="evidence" value="ECO:0007669"/>
    <property type="project" value="UniProtKB-SubCell"/>
</dbReference>
<comment type="similarity">
    <text evidence="6">Belongs to the RuvA family.</text>
</comment>
<dbReference type="InterPro" id="IPR012340">
    <property type="entry name" value="NA-bd_OB-fold"/>
</dbReference>
<name>A0A2H0QSK3_9BACT</name>
<dbReference type="GO" id="GO:0009379">
    <property type="term" value="C:Holliday junction helicase complex"/>
    <property type="evidence" value="ECO:0007669"/>
    <property type="project" value="InterPro"/>
</dbReference>
<dbReference type="InterPro" id="IPR000085">
    <property type="entry name" value="RuvA"/>
</dbReference>
<dbReference type="GO" id="GO:0048476">
    <property type="term" value="C:Holliday junction resolvase complex"/>
    <property type="evidence" value="ECO:0007669"/>
    <property type="project" value="UniProtKB-UniRule"/>
</dbReference>
<comment type="caution">
    <text evidence="6">Lacks conserved residue(s) required for the propagation of feature annotation.</text>
</comment>
<dbReference type="InterPro" id="IPR003583">
    <property type="entry name" value="Hlx-hairpin-Hlx_DNA-bd_motif"/>
</dbReference>
<dbReference type="Pfam" id="PF14520">
    <property type="entry name" value="HHH_5"/>
    <property type="match status" value="1"/>
</dbReference>
<dbReference type="HAMAP" id="MF_00031">
    <property type="entry name" value="DNA_HJ_migration_RuvA"/>
    <property type="match status" value="1"/>
</dbReference>
<evidence type="ECO:0000256" key="2">
    <source>
        <dbReference type="ARBA" id="ARBA00022763"/>
    </source>
</evidence>
<comment type="function">
    <text evidence="6">The RuvA-RuvB-RuvC complex processes Holliday junction (HJ) DNA during genetic recombination and DNA repair, while the RuvA-RuvB complex plays an important role in the rescue of blocked DNA replication forks via replication fork reversal (RFR). RuvA specifically binds to HJ cruciform DNA, conferring on it an open structure. The RuvB hexamer acts as an ATP-dependent pump, pulling dsDNA into and through the RuvAB complex. HJ branch migration allows RuvC to scan DNA until it finds its consensus sequence, where it cleaves and resolves the cruciform DNA.</text>
</comment>
<dbReference type="GO" id="GO:0005524">
    <property type="term" value="F:ATP binding"/>
    <property type="evidence" value="ECO:0007669"/>
    <property type="project" value="InterPro"/>
</dbReference>
<dbReference type="Proteomes" id="UP000231333">
    <property type="component" value="Unassembled WGS sequence"/>
</dbReference>
<evidence type="ECO:0000256" key="1">
    <source>
        <dbReference type="ARBA" id="ARBA00022490"/>
    </source>
</evidence>
<keyword evidence="5 6" id="KW-0234">DNA repair</keyword>
<comment type="domain">
    <text evidence="6">Has three domains with a flexible linker between the domains II and III and assumes an 'L' shape. Domain III is highly mobile and contacts RuvB.</text>
</comment>
<dbReference type="NCBIfam" id="TIGR00084">
    <property type="entry name" value="ruvA"/>
    <property type="match status" value="1"/>
</dbReference>
<dbReference type="EMBL" id="PCXL01000026">
    <property type="protein sequence ID" value="PIR37240.1"/>
    <property type="molecule type" value="Genomic_DNA"/>
</dbReference>
<dbReference type="SUPFAM" id="SSF47781">
    <property type="entry name" value="RuvA domain 2-like"/>
    <property type="match status" value="1"/>
</dbReference>
<comment type="subcellular location">
    <subcellularLocation>
        <location evidence="6">Cytoplasm</location>
    </subcellularLocation>
</comment>
<dbReference type="SUPFAM" id="SSF50249">
    <property type="entry name" value="Nucleic acid-binding proteins"/>
    <property type="match status" value="1"/>
</dbReference>
<dbReference type="Pfam" id="PF07499">
    <property type="entry name" value="RuvA_C"/>
    <property type="match status" value="1"/>
</dbReference>
<dbReference type="InterPro" id="IPR010994">
    <property type="entry name" value="RuvA_2-like"/>
</dbReference>
<feature type="domain" description="Helix-hairpin-helix DNA-binding motif class 1" evidence="7">
    <location>
        <begin position="71"/>
        <end position="90"/>
    </location>
</feature>
<keyword evidence="4 6" id="KW-0233">DNA recombination</keyword>
<keyword evidence="3 6" id="KW-0238">DNA-binding</keyword>
<evidence type="ECO:0000313" key="8">
    <source>
        <dbReference type="EMBL" id="PIR37240.1"/>
    </source>
</evidence>
<gene>
    <name evidence="6 8" type="primary">ruvA</name>
    <name evidence="8" type="ORF">COV34_03395</name>
</gene>
<feature type="domain" description="Helix-hairpin-helix DNA-binding motif class 1" evidence="7">
    <location>
        <begin position="106"/>
        <end position="125"/>
    </location>
</feature>
<comment type="subunit">
    <text evidence="6">Homotetramer. Forms an RuvA(8)-RuvB(12)-Holliday junction (HJ) complex. HJ DNA is sandwiched between 2 RuvA tetramers; dsDNA enters through RuvA and exits via RuvB. An RuvB hexamer assembles on each DNA strand where it exits the tetramer. Each RuvB hexamer is contacted by two RuvA subunits (via domain III) on 2 adjacent RuvB subunits; this complex drives branch migration. In the full resolvosome a probable DNA-RuvA(4)-RuvB(12)-RuvC(2) complex forms which resolves the HJ.</text>
</comment>
<feature type="region of interest" description="Domain III" evidence="6">
    <location>
        <begin position="142"/>
        <end position="186"/>
    </location>
</feature>
<dbReference type="InterPro" id="IPR036267">
    <property type="entry name" value="RuvA_C_sf"/>
</dbReference>
<dbReference type="InterPro" id="IPR011114">
    <property type="entry name" value="RuvA_C"/>
</dbReference>
<protein>
    <recommendedName>
        <fullName evidence="6">Holliday junction branch migration complex subunit RuvA</fullName>
    </recommendedName>
</protein>
<evidence type="ECO:0000256" key="3">
    <source>
        <dbReference type="ARBA" id="ARBA00023125"/>
    </source>
</evidence>
<evidence type="ECO:0000256" key="6">
    <source>
        <dbReference type="HAMAP-Rule" id="MF_00031"/>
    </source>
</evidence>
<keyword evidence="1 6" id="KW-0963">Cytoplasm</keyword>
<dbReference type="GO" id="GO:0009378">
    <property type="term" value="F:four-way junction helicase activity"/>
    <property type="evidence" value="ECO:0007669"/>
    <property type="project" value="InterPro"/>
</dbReference>
<evidence type="ECO:0000313" key="9">
    <source>
        <dbReference type="Proteomes" id="UP000231333"/>
    </source>
</evidence>
<dbReference type="Gene3D" id="2.40.50.140">
    <property type="entry name" value="Nucleic acid-binding proteins"/>
    <property type="match status" value="1"/>
</dbReference>
<sequence length="186" mass="20179">MIGYLKGTVVGHKKDGVVLLCNDVGYRVFTTTESRLKDVGSPLSLWTYLAVRETALDLYGFETEQELSMFELLLTVSGIGPRSALSTLDTSGIPALRRAILAQDAALLTKTTGVGKKTAEKIVLELKGKIEEDGEDLGSGRENMEAIDALIALGYGERVAREAIERVTDKSLPTTDLIKQALKHVK</sequence>
<dbReference type="AlphaFoldDB" id="A0A2H0QSK3"/>
<comment type="caution">
    <text evidence="8">The sequence shown here is derived from an EMBL/GenBank/DDBJ whole genome shotgun (WGS) entry which is preliminary data.</text>
</comment>
<keyword evidence="2 6" id="KW-0227">DNA damage</keyword>
<dbReference type="SMART" id="SM00278">
    <property type="entry name" value="HhH1"/>
    <property type="match status" value="2"/>
</dbReference>
<dbReference type="GO" id="GO:0006310">
    <property type="term" value="P:DNA recombination"/>
    <property type="evidence" value="ECO:0007669"/>
    <property type="project" value="UniProtKB-UniRule"/>
</dbReference>
<evidence type="ECO:0000259" key="7">
    <source>
        <dbReference type="SMART" id="SM00278"/>
    </source>
</evidence>
<dbReference type="CDD" id="cd14332">
    <property type="entry name" value="UBA_RuvA_C"/>
    <property type="match status" value="1"/>
</dbReference>
<dbReference type="GO" id="GO:0006281">
    <property type="term" value="P:DNA repair"/>
    <property type="evidence" value="ECO:0007669"/>
    <property type="project" value="UniProtKB-UniRule"/>
</dbReference>
<reference evidence="8 9" key="1">
    <citation type="submission" date="2017-09" db="EMBL/GenBank/DDBJ databases">
        <title>Depth-based differentiation of microbial function through sediment-hosted aquifers and enrichment of novel symbionts in the deep terrestrial subsurface.</title>
        <authorList>
            <person name="Probst A.J."/>
            <person name="Ladd B."/>
            <person name="Jarett J.K."/>
            <person name="Geller-Mcgrath D.E."/>
            <person name="Sieber C.M."/>
            <person name="Emerson J.B."/>
            <person name="Anantharaman K."/>
            <person name="Thomas B.C."/>
            <person name="Malmstrom R."/>
            <person name="Stieglmeier M."/>
            <person name="Klingl A."/>
            <person name="Woyke T."/>
            <person name="Ryan C.M."/>
            <person name="Banfield J.F."/>
        </authorList>
    </citation>
    <scope>NUCLEOTIDE SEQUENCE [LARGE SCALE GENOMIC DNA]</scope>
    <source>
        <strain evidence="8">CG10_big_fil_rev_8_21_14_0_10_42_12</strain>
    </source>
</reference>
<dbReference type="InterPro" id="IPR013849">
    <property type="entry name" value="DNA_helicase_Holl-junc_RuvA_I"/>
</dbReference>
<organism evidence="8 9">
    <name type="scientific">Candidatus Zambryskibacteria bacterium CG10_big_fil_rev_8_21_14_0_10_42_12</name>
    <dbReference type="NCBI Taxonomy" id="1975115"/>
    <lineage>
        <taxon>Bacteria</taxon>
        <taxon>Candidatus Zambryskiibacteriota</taxon>
    </lineage>
</organism>
<dbReference type="GO" id="GO:0000400">
    <property type="term" value="F:four-way junction DNA binding"/>
    <property type="evidence" value="ECO:0007669"/>
    <property type="project" value="UniProtKB-UniRule"/>
</dbReference>
<proteinExistence type="inferred from homology"/>